<dbReference type="InterPro" id="IPR036271">
    <property type="entry name" value="Tet_transcr_reg_TetR-rel_C_sf"/>
</dbReference>
<dbReference type="SUPFAM" id="SSF48498">
    <property type="entry name" value="Tetracyclin repressor-like, C-terminal domain"/>
    <property type="match status" value="1"/>
</dbReference>
<evidence type="ECO:0000256" key="3">
    <source>
        <dbReference type="ARBA" id="ARBA00023163"/>
    </source>
</evidence>
<dbReference type="PANTHER" id="PTHR30328:SF54">
    <property type="entry name" value="HTH-TYPE TRANSCRIPTIONAL REPRESSOR SCO4008"/>
    <property type="match status" value="1"/>
</dbReference>
<dbReference type="PRINTS" id="PR00455">
    <property type="entry name" value="HTHTETR"/>
</dbReference>
<dbReference type="PANTHER" id="PTHR30328">
    <property type="entry name" value="TRANSCRIPTIONAL REPRESSOR"/>
    <property type="match status" value="1"/>
</dbReference>
<dbReference type="PROSITE" id="PS50977">
    <property type="entry name" value="HTH_TETR_2"/>
    <property type="match status" value="1"/>
</dbReference>
<proteinExistence type="predicted"/>
<dbReference type="Gene3D" id="1.10.357.10">
    <property type="entry name" value="Tetracycline Repressor, domain 2"/>
    <property type="match status" value="1"/>
</dbReference>
<evidence type="ECO:0000256" key="2">
    <source>
        <dbReference type="ARBA" id="ARBA00023125"/>
    </source>
</evidence>
<feature type="domain" description="HTH tetR-type" evidence="5">
    <location>
        <begin position="13"/>
        <end position="73"/>
    </location>
</feature>
<dbReference type="RefSeq" id="WP_106206414.1">
    <property type="nucleotide sequence ID" value="NZ_PVTD01000008.1"/>
</dbReference>
<reference evidence="6 7" key="1">
    <citation type="submission" date="2018-03" db="EMBL/GenBank/DDBJ databases">
        <title>Genomic Encyclopedia of Archaeal and Bacterial Type Strains, Phase II (KMG-II): from individual species to whole genera.</title>
        <authorList>
            <person name="Goeker M."/>
        </authorList>
    </citation>
    <scope>NUCLEOTIDE SEQUENCE [LARGE SCALE GENOMIC DNA]</scope>
    <source>
        <strain evidence="6 7">DSM 29328</strain>
    </source>
</reference>
<dbReference type="InterPro" id="IPR009057">
    <property type="entry name" value="Homeodomain-like_sf"/>
</dbReference>
<protein>
    <submittedName>
        <fullName evidence="6">TetR family transcriptional regulator</fullName>
    </submittedName>
</protein>
<dbReference type="OrthoDB" id="2356263at2"/>
<evidence type="ECO:0000256" key="4">
    <source>
        <dbReference type="PROSITE-ProRule" id="PRU00335"/>
    </source>
</evidence>
<keyword evidence="3" id="KW-0804">Transcription</keyword>
<dbReference type="FunFam" id="1.10.10.60:FF:000141">
    <property type="entry name" value="TetR family transcriptional regulator"/>
    <property type="match status" value="1"/>
</dbReference>
<dbReference type="AlphaFoldDB" id="A0A2T0RL36"/>
<evidence type="ECO:0000313" key="7">
    <source>
        <dbReference type="Proteomes" id="UP000239480"/>
    </source>
</evidence>
<accession>A0A2T0RL36</accession>
<organism evidence="6 7">
    <name type="scientific">Aliiruegeria haliotis</name>
    <dbReference type="NCBI Taxonomy" id="1280846"/>
    <lineage>
        <taxon>Bacteria</taxon>
        <taxon>Pseudomonadati</taxon>
        <taxon>Pseudomonadota</taxon>
        <taxon>Alphaproteobacteria</taxon>
        <taxon>Rhodobacterales</taxon>
        <taxon>Roseobacteraceae</taxon>
        <taxon>Aliiruegeria</taxon>
    </lineage>
</organism>
<comment type="caution">
    <text evidence="6">The sequence shown here is derived from an EMBL/GenBank/DDBJ whole genome shotgun (WGS) entry which is preliminary data.</text>
</comment>
<dbReference type="GO" id="GO:0003677">
    <property type="term" value="F:DNA binding"/>
    <property type="evidence" value="ECO:0007669"/>
    <property type="project" value="UniProtKB-UniRule"/>
</dbReference>
<keyword evidence="1" id="KW-0805">Transcription regulation</keyword>
<gene>
    <name evidence="6" type="ORF">CLV78_108119</name>
</gene>
<keyword evidence="2 4" id="KW-0238">DNA-binding</keyword>
<dbReference type="Proteomes" id="UP000239480">
    <property type="component" value="Unassembled WGS sequence"/>
</dbReference>
<keyword evidence="7" id="KW-1185">Reference proteome</keyword>
<evidence type="ECO:0000259" key="5">
    <source>
        <dbReference type="PROSITE" id="PS50977"/>
    </source>
</evidence>
<dbReference type="Pfam" id="PF17938">
    <property type="entry name" value="TetR_C_29"/>
    <property type="match status" value="1"/>
</dbReference>
<dbReference type="SUPFAM" id="SSF46689">
    <property type="entry name" value="Homeodomain-like"/>
    <property type="match status" value="1"/>
</dbReference>
<evidence type="ECO:0000256" key="1">
    <source>
        <dbReference type="ARBA" id="ARBA00023015"/>
    </source>
</evidence>
<dbReference type="EMBL" id="PVTD01000008">
    <property type="protein sequence ID" value="PRY21847.1"/>
    <property type="molecule type" value="Genomic_DNA"/>
</dbReference>
<sequence length="217" mass="24294">MSGNQKPARRDAAATQRRILDAALSEFATQGHGGARVDRIAEAAGVSKPMIYSYFGDKEELYKAALKESYVQIRQGERAIDTDHMSPEDAIRELVTFTMHHFISKPWFTSMLNTENLRKGVTVQEIDDLNDIQSPLISQLGEILDRGVAEGRFRPGVDPTELYITIASLCFFPVSNKYTLRVVFNVPIDDAWLKRRAEDAGRMVLCFLRPEPDAGSG</sequence>
<evidence type="ECO:0000313" key="6">
    <source>
        <dbReference type="EMBL" id="PRY21847.1"/>
    </source>
</evidence>
<dbReference type="Pfam" id="PF00440">
    <property type="entry name" value="TetR_N"/>
    <property type="match status" value="1"/>
</dbReference>
<dbReference type="InterPro" id="IPR001647">
    <property type="entry name" value="HTH_TetR"/>
</dbReference>
<dbReference type="InterPro" id="IPR050109">
    <property type="entry name" value="HTH-type_TetR-like_transc_reg"/>
</dbReference>
<dbReference type="InterPro" id="IPR041474">
    <property type="entry name" value="NicS_C"/>
</dbReference>
<name>A0A2T0RL36_9RHOB</name>
<feature type="DNA-binding region" description="H-T-H motif" evidence="4">
    <location>
        <begin position="36"/>
        <end position="55"/>
    </location>
</feature>